<accession>A0A364Y7C5</accession>
<keyword evidence="3" id="KW-0813">Transport</keyword>
<dbReference type="Proteomes" id="UP000251889">
    <property type="component" value="Unassembled WGS sequence"/>
</dbReference>
<dbReference type="GO" id="GO:0055085">
    <property type="term" value="P:transmembrane transport"/>
    <property type="evidence" value="ECO:0007669"/>
    <property type="project" value="InterPro"/>
</dbReference>
<keyword evidence="14" id="KW-1185">Reference proteome</keyword>
<dbReference type="PANTHER" id="PTHR33446:SF2">
    <property type="entry name" value="PROTEIN TONB"/>
    <property type="match status" value="1"/>
</dbReference>
<evidence type="ECO:0000313" key="13">
    <source>
        <dbReference type="EMBL" id="RAW02971.1"/>
    </source>
</evidence>
<keyword evidence="9 11" id="KW-0472">Membrane</keyword>
<protein>
    <recommendedName>
        <fullName evidence="12">TonB C-terminal domain-containing protein</fullName>
    </recommendedName>
</protein>
<organism evidence="13 14">
    <name type="scientific">Pseudochryseolinea flava</name>
    <dbReference type="NCBI Taxonomy" id="2059302"/>
    <lineage>
        <taxon>Bacteria</taxon>
        <taxon>Pseudomonadati</taxon>
        <taxon>Bacteroidota</taxon>
        <taxon>Cytophagia</taxon>
        <taxon>Cytophagales</taxon>
        <taxon>Fulvivirgaceae</taxon>
        <taxon>Pseudochryseolinea</taxon>
    </lineage>
</organism>
<dbReference type="Pfam" id="PF03544">
    <property type="entry name" value="TonB_C"/>
    <property type="match status" value="1"/>
</dbReference>
<evidence type="ECO:0000256" key="6">
    <source>
        <dbReference type="ARBA" id="ARBA00022692"/>
    </source>
</evidence>
<proteinExistence type="inferred from homology"/>
<dbReference type="NCBIfam" id="TIGR01352">
    <property type="entry name" value="tonB_Cterm"/>
    <property type="match status" value="1"/>
</dbReference>
<dbReference type="InterPro" id="IPR051045">
    <property type="entry name" value="TonB-dependent_transducer"/>
</dbReference>
<dbReference type="AlphaFoldDB" id="A0A364Y7C5"/>
<keyword evidence="7" id="KW-0653">Protein transport</keyword>
<comment type="caution">
    <text evidence="13">The sequence shown here is derived from an EMBL/GenBank/DDBJ whole genome shotgun (WGS) entry which is preliminary data.</text>
</comment>
<dbReference type="SUPFAM" id="SSF74653">
    <property type="entry name" value="TolA/TonB C-terminal domain"/>
    <property type="match status" value="1"/>
</dbReference>
<dbReference type="GO" id="GO:0015031">
    <property type="term" value="P:protein transport"/>
    <property type="evidence" value="ECO:0007669"/>
    <property type="project" value="UniProtKB-KW"/>
</dbReference>
<feature type="transmembrane region" description="Helical" evidence="11">
    <location>
        <begin position="76"/>
        <end position="97"/>
    </location>
</feature>
<feature type="compositionally biased region" description="Basic and acidic residues" evidence="10">
    <location>
        <begin position="229"/>
        <end position="238"/>
    </location>
</feature>
<evidence type="ECO:0000259" key="12">
    <source>
        <dbReference type="PROSITE" id="PS52015"/>
    </source>
</evidence>
<evidence type="ECO:0000256" key="2">
    <source>
        <dbReference type="ARBA" id="ARBA00006555"/>
    </source>
</evidence>
<dbReference type="PROSITE" id="PS52015">
    <property type="entry name" value="TONB_CTD"/>
    <property type="match status" value="1"/>
</dbReference>
<evidence type="ECO:0000256" key="11">
    <source>
        <dbReference type="SAM" id="Phobius"/>
    </source>
</evidence>
<evidence type="ECO:0000256" key="10">
    <source>
        <dbReference type="SAM" id="MobiDB-lite"/>
    </source>
</evidence>
<keyword evidence="6 11" id="KW-0812">Transmembrane</keyword>
<keyword evidence="8 11" id="KW-1133">Transmembrane helix</keyword>
<dbReference type="InterPro" id="IPR008969">
    <property type="entry name" value="CarboxyPept-like_regulatory"/>
</dbReference>
<evidence type="ECO:0000256" key="8">
    <source>
        <dbReference type="ARBA" id="ARBA00022989"/>
    </source>
</evidence>
<evidence type="ECO:0000256" key="5">
    <source>
        <dbReference type="ARBA" id="ARBA00022519"/>
    </source>
</evidence>
<evidence type="ECO:0000256" key="9">
    <source>
        <dbReference type="ARBA" id="ARBA00023136"/>
    </source>
</evidence>
<keyword evidence="5" id="KW-0997">Cell inner membrane</keyword>
<evidence type="ECO:0000256" key="3">
    <source>
        <dbReference type="ARBA" id="ARBA00022448"/>
    </source>
</evidence>
<keyword evidence="4" id="KW-1003">Cell membrane</keyword>
<dbReference type="InterPro" id="IPR037682">
    <property type="entry name" value="TonB_C"/>
</dbReference>
<dbReference type="RefSeq" id="WP_112745185.1">
    <property type="nucleotide sequence ID" value="NZ_QMFY01000001.1"/>
</dbReference>
<dbReference type="PANTHER" id="PTHR33446">
    <property type="entry name" value="PROTEIN TONB-RELATED"/>
    <property type="match status" value="1"/>
</dbReference>
<dbReference type="Gene3D" id="3.30.1150.10">
    <property type="match status" value="1"/>
</dbReference>
<reference evidence="13 14" key="1">
    <citation type="submission" date="2018-06" db="EMBL/GenBank/DDBJ databases">
        <title>Chryseolinea flavus sp. nov., a member of the phylum Bacteroidetes isolated from soil.</title>
        <authorList>
            <person name="Li Y."/>
            <person name="Wang J."/>
        </authorList>
    </citation>
    <scope>NUCLEOTIDE SEQUENCE [LARGE SCALE GENOMIC DNA]</scope>
    <source>
        <strain evidence="13 14">SDU1-6</strain>
    </source>
</reference>
<comment type="subcellular location">
    <subcellularLocation>
        <location evidence="1">Cell inner membrane</location>
        <topology evidence="1">Single-pass membrane protein</topology>
        <orientation evidence="1">Periplasmic side</orientation>
    </subcellularLocation>
</comment>
<sequence>MRDLKDDIDKYLRGELSYAERNALERKALQDPFLAEALEGASSIDVQEWAADLSTLQKSLQQRVEHKPKVIPLWTWTLRIAAGLLLVIIGSFVVWQFTDNEDQLLSKNEATKQKPSEEHKKESLAPQNNAAQPSAVVPDTFFADTKPLARSYSLQDKRMAEADLQKDVAAELAVRENDREPVAAAPPAHDQIASDSTLTLEPKPVESLAGRTSDDEIAPASRSNSGIIHESKKAKAETEQSPDQITIRGYATQLPSADGSTQVIIGKVTDAEDGDGLPGVNVLVKGTNYGTVTDGEGNYKLNVDEINPSLVFSFIGMESKEVKVNQENEVNVAMVNDMTQLNEIVVVGYGAEKVEEDPDRLEFATPMGGRAEFKKYLEGNMRYPQQALTNEIEGKVTIQFTVQASGDLSDFRVVRGIGYGCDDEVMRLIKNGPKWTPTRKGGEPVAGKMRVKVRFRLPK</sequence>
<dbReference type="GO" id="GO:0098797">
    <property type="term" value="C:plasma membrane protein complex"/>
    <property type="evidence" value="ECO:0007669"/>
    <property type="project" value="TreeGrafter"/>
</dbReference>
<dbReference type="EMBL" id="QMFY01000001">
    <property type="protein sequence ID" value="RAW02971.1"/>
    <property type="molecule type" value="Genomic_DNA"/>
</dbReference>
<name>A0A364Y7C5_9BACT</name>
<evidence type="ECO:0000256" key="7">
    <source>
        <dbReference type="ARBA" id="ARBA00022927"/>
    </source>
</evidence>
<dbReference type="Gene3D" id="2.60.40.1120">
    <property type="entry name" value="Carboxypeptidase-like, regulatory domain"/>
    <property type="match status" value="1"/>
</dbReference>
<evidence type="ECO:0000256" key="4">
    <source>
        <dbReference type="ARBA" id="ARBA00022475"/>
    </source>
</evidence>
<feature type="compositionally biased region" description="Basic and acidic residues" evidence="10">
    <location>
        <begin position="109"/>
        <end position="123"/>
    </location>
</feature>
<feature type="domain" description="TonB C-terminal" evidence="12">
    <location>
        <begin position="368"/>
        <end position="459"/>
    </location>
</feature>
<comment type="similarity">
    <text evidence="2">Belongs to the TonB family.</text>
</comment>
<evidence type="ECO:0000313" key="14">
    <source>
        <dbReference type="Proteomes" id="UP000251889"/>
    </source>
</evidence>
<gene>
    <name evidence="13" type="ORF">DQQ10_02380</name>
</gene>
<dbReference type="GO" id="GO:0031992">
    <property type="term" value="F:energy transducer activity"/>
    <property type="evidence" value="ECO:0007669"/>
    <property type="project" value="TreeGrafter"/>
</dbReference>
<dbReference type="Pfam" id="PF13715">
    <property type="entry name" value="CarbopepD_reg_2"/>
    <property type="match status" value="1"/>
</dbReference>
<dbReference type="InterPro" id="IPR006260">
    <property type="entry name" value="TonB/TolA_C"/>
</dbReference>
<feature type="region of interest" description="Disordered" evidence="10">
    <location>
        <begin position="109"/>
        <end position="133"/>
    </location>
</feature>
<dbReference type="SUPFAM" id="SSF49464">
    <property type="entry name" value="Carboxypeptidase regulatory domain-like"/>
    <property type="match status" value="1"/>
</dbReference>
<dbReference type="OrthoDB" id="1112758at2"/>
<feature type="region of interest" description="Disordered" evidence="10">
    <location>
        <begin position="175"/>
        <end position="243"/>
    </location>
</feature>
<evidence type="ECO:0000256" key="1">
    <source>
        <dbReference type="ARBA" id="ARBA00004383"/>
    </source>
</evidence>